<dbReference type="OrthoDB" id="3800186at2759"/>
<protein>
    <submittedName>
        <fullName evidence="2">Uncharacterized protein</fullName>
    </submittedName>
</protein>
<name>A0A6A5TH56_9PLEO</name>
<dbReference type="AlphaFoldDB" id="A0A6A5TH56"/>
<feature type="region of interest" description="Disordered" evidence="1">
    <location>
        <begin position="245"/>
        <end position="266"/>
    </location>
</feature>
<gene>
    <name evidence="2" type="ORF">CC80DRAFT_597424</name>
</gene>
<sequence>MASSSSQSKETSTFTSHVNDISSSITVLLRLLRPLDISCDPINGLSGDLETFHYSLVLLSHQVLNDDKKYQDWCDVSRLSALLGNAQACFARIKTMLLNGIRNESFSVRRYLLKSAGEMQHLRLRLTIYITALSNPLLLSAVYSIHYSFNADFRALALNAIDDWINELTKNSIKLARDDSIPELSVTISYRPGSSKTGGTDLRQQREELIKILQSLIGVAMKMVKWCRSNASAQSHGENAIEMAEASTREPSFAQTSASTKTTKTQIEDSLQRITLTEVSPLHLSSTMHTPFSTHFPTLCDSPSSDYYDGATHDTNTNATDDLTRLNHLYSNAQSILSLSMYTEALSQLEAAFSLLPRTTSTSPPTSPSTPSDTDILFLIAHACMHTQPPRVTRARQALKDIYTSASPIAPSLRYNAAHTLGQLYTFVDGNVKDETVNWNDLDMNMKKAVEYVVAAVKGRKEMLGLTHDDTQKSIRLLVELCRRVEGCEAVVLKEVLDVLRETFADGDGERGVMLA</sequence>
<dbReference type="Proteomes" id="UP000800035">
    <property type="component" value="Unassembled WGS sequence"/>
</dbReference>
<keyword evidence="3" id="KW-1185">Reference proteome</keyword>
<dbReference type="EMBL" id="ML977017">
    <property type="protein sequence ID" value="KAF1951490.1"/>
    <property type="molecule type" value="Genomic_DNA"/>
</dbReference>
<accession>A0A6A5TH56</accession>
<feature type="compositionally biased region" description="Low complexity" evidence="1">
    <location>
        <begin position="254"/>
        <end position="265"/>
    </location>
</feature>
<evidence type="ECO:0000313" key="3">
    <source>
        <dbReference type="Proteomes" id="UP000800035"/>
    </source>
</evidence>
<organism evidence="2 3">
    <name type="scientific">Byssothecium circinans</name>
    <dbReference type="NCBI Taxonomy" id="147558"/>
    <lineage>
        <taxon>Eukaryota</taxon>
        <taxon>Fungi</taxon>
        <taxon>Dikarya</taxon>
        <taxon>Ascomycota</taxon>
        <taxon>Pezizomycotina</taxon>
        <taxon>Dothideomycetes</taxon>
        <taxon>Pleosporomycetidae</taxon>
        <taxon>Pleosporales</taxon>
        <taxon>Massarineae</taxon>
        <taxon>Massarinaceae</taxon>
        <taxon>Byssothecium</taxon>
    </lineage>
</organism>
<reference evidence="2" key="1">
    <citation type="journal article" date="2020" name="Stud. Mycol.">
        <title>101 Dothideomycetes genomes: a test case for predicting lifestyles and emergence of pathogens.</title>
        <authorList>
            <person name="Haridas S."/>
            <person name="Albert R."/>
            <person name="Binder M."/>
            <person name="Bloem J."/>
            <person name="Labutti K."/>
            <person name="Salamov A."/>
            <person name="Andreopoulos B."/>
            <person name="Baker S."/>
            <person name="Barry K."/>
            <person name="Bills G."/>
            <person name="Bluhm B."/>
            <person name="Cannon C."/>
            <person name="Castanera R."/>
            <person name="Culley D."/>
            <person name="Daum C."/>
            <person name="Ezra D."/>
            <person name="Gonzalez J."/>
            <person name="Henrissat B."/>
            <person name="Kuo A."/>
            <person name="Liang C."/>
            <person name="Lipzen A."/>
            <person name="Lutzoni F."/>
            <person name="Magnuson J."/>
            <person name="Mondo S."/>
            <person name="Nolan M."/>
            <person name="Ohm R."/>
            <person name="Pangilinan J."/>
            <person name="Park H.-J."/>
            <person name="Ramirez L."/>
            <person name="Alfaro M."/>
            <person name="Sun H."/>
            <person name="Tritt A."/>
            <person name="Yoshinaga Y."/>
            <person name="Zwiers L.-H."/>
            <person name="Turgeon B."/>
            <person name="Goodwin S."/>
            <person name="Spatafora J."/>
            <person name="Crous P."/>
            <person name="Grigoriev I."/>
        </authorList>
    </citation>
    <scope>NUCLEOTIDE SEQUENCE</scope>
    <source>
        <strain evidence="2">CBS 675.92</strain>
    </source>
</reference>
<proteinExistence type="predicted"/>
<evidence type="ECO:0000313" key="2">
    <source>
        <dbReference type="EMBL" id="KAF1951490.1"/>
    </source>
</evidence>
<evidence type="ECO:0000256" key="1">
    <source>
        <dbReference type="SAM" id="MobiDB-lite"/>
    </source>
</evidence>